<accession>A0A3B0TUU1</accession>
<feature type="non-terminal residue" evidence="2">
    <location>
        <position position="30"/>
    </location>
</feature>
<name>A0A3B0TUU1_9ZZZZ</name>
<evidence type="ECO:0000313" key="2">
    <source>
        <dbReference type="EMBL" id="VAW17177.1"/>
    </source>
</evidence>
<proteinExistence type="predicted"/>
<evidence type="ECO:0000256" key="1">
    <source>
        <dbReference type="SAM" id="MobiDB-lite"/>
    </source>
</evidence>
<sequence>MSFSIPCMGTTHGGGAGEAGATRDGGAHKR</sequence>
<reference evidence="2" key="1">
    <citation type="submission" date="2018-06" db="EMBL/GenBank/DDBJ databases">
        <authorList>
            <person name="Zhirakovskaya E."/>
        </authorList>
    </citation>
    <scope>NUCLEOTIDE SEQUENCE</scope>
</reference>
<organism evidence="2">
    <name type="scientific">hydrothermal vent metagenome</name>
    <dbReference type="NCBI Taxonomy" id="652676"/>
    <lineage>
        <taxon>unclassified sequences</taxon>
        <taxon>metagenomes</taxon>
        <taxon>ecological metagenomes</taxon>
    </lineage>
</organism>
<protein>
    <submittedName>
        <fullName evidence="2">Uncharacterized protein</fullName>
    </submittedName>
</protein>
<dbReference type="EMBL" id="UOEO01000065">
    <property type="protein sequence ID" value="VAW17177.1"/>
    <property type="molecule type" value="Genomic_DNA"/>
</dbReference>
<gene>
    <name evidence="2" type="ORF">MNBD_ALPHA12-2208</name>
</gene>
<dbReference type="AlphaFoldDB" id="A0A3B0TUU1"/>
<feature type="region of interest" description="Disordered" evidence="1">
    <location>
        <begin position="1"/>
        <end position="30"/>
    </location>
</feature>